<sequence>MELFQHFRSEEIFASRKTNTFLSGRFLQFCGKQLAGPEKPNSKQSKELILIIMTFDMVKEQARILAAMYAFLDEDRSTPTYQVIDHNVCSAYVEYVDGTNETFFCYSNPSALKAKKFDCYNLVKDDMIINKLINRGGMMDLHTEVRLINYLYSLGKLKPGTVVNFFSSRTVCDTCRTAIYTAMKTLFGSVAFMAYEFKVEDKGFTDYIWPITMKDTPQDCIKYA</sequence>
<dbReference type="Proteomes" id="UP001228403">
    <property type="component" value="Unassembled WGS sequence"/>
</dbReference>
<name>A0ABT7U3W9_9BACE</name>
<evidence type="ECO:0000313" key="2">
    <source>
        <dbReference type="Proteomes" id="UP001228403"/>
    </source>
</evidence>
<proteinExistence type="predicted"/>
<comment type="caution">
    <text evidence="1">The sequence shown here is derived from an EMBL/GenBank/DDBJ whole genome shotgun (WGS) entry which is preliminary data.</text>
</comment>
<gene>
    <name evidence="1" type="ORF">QUW02_04585</name>
</gene>
<organism evidence="1 2">
    <name type="scientific">Bacteroides eggerthii</name>
    <dbReference type="NCBI Taxonomy" id="28111"/>
    <lineage>
        <taxon>Bacteria</taxon>
        <taxon>Pseudomonadati</taxon>
        <taxon>Bacteroidota</taxon>
        <taxon>Bacteroidia</taxon>
        <taxon>Bacteroidales</taxon>
        <taxon>Bacteroidaceae</taxon>
        <taxon>Bacteroides</taxon>
    </lineage>
</organism>
<protein>
    <submittedName>
        <fullName evidence="1">Uncharacterized protein</fullName>
    </submittedName>
</protein>
<keyword evidence="2" id="KW-1185">Reference proteome</keyword>
<evidence type="ECO:0000313" key="1">
    <source>
        <dbReference type="EMBL" id="MDM8145209.1"/>
    </source>
</evidence>
<dbReference type="EMBL" id="JAUDCF010000007">
    <property type="protein sequence ID" value="MDM8145209.1"/>
    <property type="molecule type" value="Genomic_DNA"/>
</dbReference>
<reference evidence="2" key="1">
    <citation type="submission" date="2023-07" db="EMBL/GenBank/DDBJ databases">
        <title>Identification and characterization of horizontal gene transfer across gut microbiota members of farm animals based on homology search.</title>
        <authorList>
            <person name="Schwarzerova J."/>
            <person name="Nykrynova M."/>
            <person name="Jureckova K."/>
            <person name="Cejkova D."/>
            <person name="Rychlik I."/>
        </authorList>
    </citation>
    <scope>NUCLEOTIDE SEQUENCE [LARGE SCALE GENOMIC DNA]</scope>
    <source>
        <strain evidence="2">ET4</strain>
    </source>
</reference>
<accession>A0ABT7U3W9</accession>